<feature type="compositionally biased region" description="Low complexity" evidence="1">
    <location>
        <begin position="125"/>
        <end position="137"/>
    </location>
</feature>
<feature type="compositionally biased region" description="Basic residues" evidence="1">
    <location>
        <begin position="88"/>
        <end position="103"/>
    </location>
</feature>
<reference evidence="2 3" key="1">
    <citation type="submission" date="2021-03" db="EMBL/GenBank/DDBJ databases">
        <title>Sequencing the genomes of 1000 actinobacteria strains.</title>
        <authorList>
            <person name="Klenk H.-P."/>
        </authorList>
    </citation>
    <scope>NUCLEOTIDE SEQUENCE [LARGE SCALE GENOMIC DNA]</scope>
    <source>
        <strain evidence="2 3">DSM 12936</strain>
    </source>
</reference>
<protein>
    <recommendedName>
        <fullName evidence="4">DUF222 domain-containing protein</fullName>
    </recommendedName>
</protein>
<proteinExistence type="predicted"/>
<dbReference type="Proteomes" id="UP000758168">
    <property type="component" value="Unassembled WGS sequence"/>
</dbReference>
<feature type="region of interest" description="Disordered" evidence="1">
    <location>
        <begin position="77"/>
        <end position="168"/>
    </location>
</feature>
<evidence type="ECO:0000256" key="1">
    <source>
        <dbReference type="SAM" id="MobiDB-lite"/>
    </source>
</evidence>
<comment type="caution">
    <text evidence="2">The sequence shown here is derived from an EMBL/GenBank/DDBJ whole genome shotgun (WGS) entry which is preliminary data.</text>
</comment>
<dbReference type="EMBL" id="JAGIOB010000001">
    <property type="protein sequence ID" value="MBP2417444.1"/>
    <property type="molecule type" value="Genomic_DNA"/>
</dbReference>
<evidence type="ECO:0000313" key="2">
    <source>
        <dbReference type="EMBL" id="MBP2417444.1"/>
    </source>
</evidence>
<evidence type="ECO:0008006" key="4">
    <source>
        <dbReference type="Google" id="ProtNLM"/>
    </source>
</evidence>
<gene>
    <name evidence="2" type="ORF">JOF54_002366</name>
</gene>
<keyword evidence="3" id="KW-1185">Reference proteome</keyword>
<name>A0ABS4Z8R8_9ACTN</name>
<evidence type="ECO:0000313" key="3">
    <source>
        <dbReference type="Proteomes" id="UP000758168"/>
    </source>
</evidence>
<accession>A0ABS4Z8R8</accession>
<sequence length="168" mass="17754">MTIEHESLLRGTGYGTTVDGHAIPTAQLLELAAEAEIIPTVLDRAGAVLTLGRSRRIASRSQTLALAVRDGGCSFPGCDLPPPVVRAPPHHRLGRRRAHRPRQPHAAVPLPPPQRRGARLDLPDGRGPAPGLGPAAARRQDPDPLRNARLSAPRPGRAVSEPGLTLTG</sequence>
<organism evidence="2 3">
    <name type="scientific">Microlunatus capsulatus</name>
    <dbReference type="NCBI Taxonomy" id="99117"/>
    <lineage>
        <taxon>Bacteria</taxon>
        <taxon>Bacillati</taxon>
        <taxon>Actinomycetota</taxon>
        <taxon>Actinomycetes</taxon>
        <taxon>Propionibacteriales</taxon>
        <taxon>Propionibacteriaceae</taxon>
        <taxon>Microlunatus</taxon>
    </lineage>
</organism>